<accession>A0A836H331</accession>
<dbReference type="KEGG" id="loi:92363490"/>
<feature type="compositionally biased region" description="Low complexity" evidence="1">
    <location>
        <begin position="657"/>
        <end position="668"/>
    </location>
</feature>
<sequence length="1182" mass="125586">MRTRSSALSARAHSSSVARCVDFGDGAQVDGIATAAAAAAASHVCRLSPSSRFSPAVHARMDRIRHLLLEVKLPFIDVYLAETCLFHLARCTLATEAVDGAAAVDVLASTDWPCREPGIYRVVTSMPPSTLQEAELGRATTTRSATSSAASPVLRLSPLEASKQTRQCPFRMPAHGSAGHRDGRAASAAFARNTRGWKAKQAAKDDCRATAHADRRAQARDPGPPSPDARDDMDKADLVNCSQAVERRFRSPPLPPRPPRSDERSRPPARAGIVRRSTPAESCGQHWHDVPAASPLSLLGTLERVLAKYKAALAVALRAVMHREAVWTALQQFLHVVRSDWAPLAVQDAETVALVSSRGRGGLNGAADVRLSASGVSGALPRLRSPRGGAGSSSDAAVSACQAEAHLSLYYTPHGVSSSHSAGESEYGAVERCSTPETSATLQTPSETTRHAVDGEATRSISAPSLKTAAEPAQNAARHGHTVKLTAHCNKDGLTGVALRPPETASGADGDGQSRRQQRSPLRLSADSLRQALPPFEGAAAEFEGASPCNSQSAPPRAAPLLLRVPTTPSSNAGATKDATGARAPARARSAMPLNRSTLEHGDPSTSSAGAGIPARNAAGYPTPALRHVSAALPRLPQTRRPQRFATSPYGARHRSQSAPSVSAAPSHSPRPPRGPSLAATPRARIMFRHGIEARGAPLRTAQSGSDPGTLMTPMREQTYRPLRASSASPAPQRQELNGASSVDRRSESEGATRPHSGLVPSLGVRLHAVSRQVYLSCLYHYLFYLQRTTLAVVEAVGALRRHHLSHAAPFVVEHRNYLLEVLMQTSVLASDAAVQWLMHEGAAAVETNLKVEVPPYPAAAQHSELNRSAVCRPTLLPSASRQTLGHTSDARRATQGRMVTSSFRPHGAALTQDAEQAEERAAQRAAVRGRWPEQLLRAPLMSTHASLARYAATPRLLCQLEAATSTSSCAREATADTTPLGGGDGFQPSVPASIPPAPATLPALRLVLPPDVLLSYGGGAATPEDEVYHARIASASAICSNAVPPAAALRRRLESGERFLHGEVAAQLEYLKTCMQCALQHEYLPHLRGMGEVHRRLFSDKGKRVTLRDDAAKRACSTDCDRTDATVMNAGSPAKPGSTAATTTRGQCDRVLLEDELFRADWMRELQVSWQLLMSGSSSVE</sequence>
<feature type="region of interest" description="Disordered" evidence="1">
    <location>
        <begin position="162"/>
        <end position="286"/>
    </location>
</feature>
<feature type="compositionally biased region" description="Basic and acidic residues" evidence="1">
    <location>
        <begin position="228"/>
        <end position="237"/>
    </location>
</feature>
<dbReference type="GeneID" id="92363490"/>
<feature type="region of interest" description="Disordered" evidence="1">
    <location>
        <begin position="692"/>
        <end position="758"/>
    </location>
</feature>
<dbReference type="RefSeq" id="XP_067065016.1">
    <property type="nucleotide sequence ID" value="XM_067209556.1"/>
</dbReference>
<feature type="compositionally biased region" description="Polar residues" evidence="1">
    <location>
        <begin position="726"/>
        <end position="741"/>
    </location>
</feature>
<protein>
    <submittedName>
        <fullName evidence="2">Uncharacterized protein</fullName>
    </submittedName>
</protein>
<organism evidence="2 3">
    <name type="scientific">Leishmania orientalis</name>
    <dbReference type="NCBI Taxonomy" id="2249476"/>
    <lineage>
        <taxon>Eukaryota</taxon>
        <taxon>Discoba</taxon>
        <taxon>Euglenozoa</taxon>
        <taxon>Kinetoplastea</taxon>
        <taxon>Metakinetoplastina</taxon>
        <taxon>Trypanosomatida</taxon>
        <taxon>Trypanosomatidae</taxon>
        <taxon>Leishmaniinae</taxon>
        <taxon>Leishmania</taxon>
    </lineage>
</organism>
<keyword evidence="3" id="KW-1185">Reference proteome</keyword>
<feature type="region of interest" description="Disordered" evidence="1">
    <location>
        <begin position="881"/>
        <end position="900"/>
    </location>
</feature>
<feature type="region of interest" description="Disordered" evidence="1">
    <location>
        <begin position="564"/>
        <end position="679"/>
    </location>
</feature>
<proteinExistence type="predicted"/>
<evidence type="ECO:0000313" key="3">
    <source>
        <dbReference type="Proteomes" id="UP000674143"/>
    </source>
</evidence>
<feature type="compositionally biased region" description="Polar residues" evidence="1">
    <location>
        <begin position="435"/>
        <end position="447"/>
    </location>
</feature>
<feature type="compositionally biased region" description="Basic and acidic residues" evidence="1">
    <location>
        <begin position="743"/>
        <end position="753"/>
    </location>
</feature>
<reference evidence="3" key="1">
    <citation type="journal article" date="2021" name="Microbiol. Resour. Announc.">
        <title>LGAAP: Leishmaniinae Genome Assembly and Annotation Pipeline.</title>
        <authorList>
            <person name="Almutairi H."/>
            <person name="Urbaniak M.D."/>
            <person name="Bates M.D."/>
            <person name="Jariyapan N."/>
            <person name="Kwakye-Nuako G."/>
            <person name="Thomaz-Soccol V."/>
            <person name="Al-Salem W.S."/>
            <person name="Dillon R.J."/>
            <person name="Bates P.A."/>
            <person name="Gatherer D."/>
        </authorList>
    </citation>
    <scope>NUCLEOTIDE SEQUENCE [LARGE SCALE GENOMIC DNA]</scope>
</reference>
<dbReference type="Proteomes" id="UP000674143">
    <property type="component" value="Unassembled WGS sequence"/>
</dbReference>
<feature type="region of interest" description="Disordered" evidence="1">
    <location>
        <begin position="494"/>
        <end position="522"/>
    </location>
</feature>
<name>A0A836H331_9TRYP</name>
<reference evidence="3" key="2">
    <citation type="journal article" date="2021" name="Sci. Data">
        <title>Chromosome-scale genome sequencing, assembly and annotation of six genomes from subfamily Leishmaniinae.</title>
        <authorList>
            <person name="Almutairi H."/>
            <person name="Urbaniak M.D."/>
            <person name="Bates M.D."/>
            <person name="Jariyapan N."/>
            <person name="Kwakye-Nuako G."/>
            <person name="Thomaz Soccol V."/>
            <person name="Al-Salem W.S."/>
            <person name="Dillon R.J."/>
            <person name="Bates P.A."/>
            <person name="Gatherer D."/>
        </authorList>
    </citation>
    <scope>NUCLEOTIDE SEQUENCE [LARGE SCALE GENOMIC DNA]</scope>
</reference>
<evidence type="ECO:0000256" key="1">
    <source>
        <dbReference type="SAM" id="MobiDB-lite"/>
    </source>
</evidence>
<feature type="compositionally biased region" description="Basic and acidic residues" evidence="1">
    <location>
        <begin position="448"/>
        <end position="457"/>
    </location>
</feature>
<feature type="compositionally biased region" description="Low complexity" evidence="1">
    <location>
        <begin position="579"/>
        <end position="591"/>
    </location>
</feature>
<feature type="compositionally biased region" description="Basic and acidic residues" evidence="1">
    <location>
        <begin position="202"/>
        <end position="219"/>
    </location>
</feature>
<evidence type="ECO:0000313" key="2">
    <source>
        <dbReference type="EMBL" id="KAG5484904.1"/>
    </source>
</evidence>
<comment type="caution">
    <text evidence="2">The sequence shown here is derived from an EMBL/GenBank/DDBJ whole genome shotgun (WGS) entry which is preliminary data.</text>
</comment>
<gene>
    <name evidence="2" type="ORF">LSCM4_07677</name>
</gene>
<feature type="region of interest" description="Disordered" evidence="1">
    <location>
        <begin position="418"/>
        <end position="479"/>
    </location>
</feature>
<dbReference type="AlphaFoldDB" id="A0A836H331"/>
<dbReference type="EMBL" id="JAFHLR010000012">
    <property type="protein sequence ID" value="KAG5484904.1"/>
    <property type="molecule type" value="Genomic_DNA"/>
</dbReference>